<dbReference type="GeneID" id="64827475"/>
<accession>A0A8T8LIA3</accession>
<reference evidence="4 5" key="1">
    <citation type="submission" date="2021-03" db="EMBL/GenBank/DDBJ databases">
        <title>Halorubrum sodomense MBLA0099, Whole genome shotgun sequencing.</title>
        <authorList>
            <person name="Seo M.-J."/>
            <person name="Cho E.-S."/>
            <person name="Hwang C.Y."/>
        </authorList>
    </citation>
    <scope>NUCLEOTIDE SEQUENCE [LARGE SCALE GENOMIC DNA]</scope>
    <source>
        <strain evidence="4 5">MBLA0099</strain>
    </source>
</reference>
<gene>
    <name evidence="4" type="ORF">J7656_08005</name>
</gene>
<dbReference type="RefSeq" id="WP_017343395.1">
    <property type="nucleotide sequence ID" value="NZ_CP073695.1"/>
</dbReference>
<dbReference type="OrthoDB" id="331010at2157"/>
<organism evidence="4 5">
    <name type="scientific">Halorubrum ruber</name>
    <dbReference type="NCBI Taxonomy" id="2982524"/>
    <lineage>
        <taxon>Archaea</taxon>
        <taxon>Methanobacteriati</taxon>
        <taxon>Methanobacteriota</taxon>
        <taxon>Stenosarchaea group</taxon>
        <taxon>Halobacteria</taxon>
        <taxon>Halobacteriales</taxon>
        <taxon>Haloferacaceae</taxon>
        <taxon>Halorubrum</taxon>
    </lineage>
</organism>
<dbReference type="AlphaFoldDB" id="A0A8T8LIA3"/>
<evidence type="ECO:0000313" key="4">
    <source>
        <dbReference type="EMBL" id="QUO46570.1"/>
    </source>
</evidence>
<dbReference type="InterPro" id="IPR043859">
    <property type="entry name" value="TbsP-like_N"/>
</dbReference>
<evidence type="ECO:0000313" key="5">
    <source>
        <dbReference type="Proteomes" id="UP000679341"/>
    </source>
</evidence>
<evidence type="ECO:0000259" key="3">
    <source>
        <dbReference type="Pfam" id="PF23336"/>
    </source>
</evidence>
<feature type="domain" description="Transcriptional regulator TbsP-like C-terminal" evidence="3">
    <location>
        <begin position="198"/>
        <end position="319"/>
    </location>
</feature>
<dbReference type="KEGG" id="hss:J7656_08005"/>
<evidence type="ECO:0000256" key="1">
    <source>
        <dbReference type="SAM" id="MobiDB-lite"/>
    </source>
</evidence>
<name>A0A8T8LIA3_9EURY</name>
<proteinExistence type="predicted"/>
<dbReference type="Proteomes" id="UP000679341">
    <property type="component" value="Chromosome"/>
</dbReference>
<evidence type="ECO:0000259" key="2">
    <source>
        <dbReference type="Pfam" id="PF19138"/>
    </source>
</evidence>
<dbReference type="EMBL" id="CP073695">
    <property type="protein sequence ID" value="QUO46570.1"/>
    <property type="molecule type" value="Genomic_DNA"/>
</dbReference>
<sequence>MTADDAGAETDAGAASDDAAAATDGSVAASDDLGGTSEVADVLPRPADTLAEAVEAALAGRSAVVAVGVPIRLLPAVLAARERSSGPPWRIACRPGVVDALSRALVLGTAVAEAVENDEIRVRTGEPLGHGTGGTLFASPDRVDAVVGPRGDRTLAATAVDTDSAAADTDPKAVDGARTTAEARYDAASPATVEMPSRTRLLADAREVLDDRFADDLEALLASLEPGEFGRTTEVPDRTLLVALAARHDHLFRDLRTWVGTDGVGIAPAQEFTGDRQALVDRELIESIKVPMGPGRPMLRLRAVDDALLRARAEEVPSVLRGRFALPTDADGRIREDASREGRRPVWERRRW</sequence>
<dbReference type="Pfam" id="PF23336">
    <property type="entry name" value="HTH_TbsP_C"/>
    <property type="match status" value="1"/>
</dbReference>
<feature type="domain" description="Transcriptional regulator TbsP N-terminal" evidence="2">
    <location>
        <begin position="48"/>
        <end position="196"/>
    </location>
</feature>
<feature type="compositionally biased region" description="Low complexity" evidence="1">
    <location>
        <begin position="1"/>
        <end position="32"/>
    </location>
</feature>
<keyword evidence="5" id="KW-1185">Reference proteome</keyword>
<dbReference type="Pfam" id="PF19138">
    <property type="entry name" value="TbsP_N"/>
    <property type="match status" value="1"/>
</dbReference>
<protein>
    <submittedName>
        <fullName evidence="4">Uncharacterized protein</fullName>
    </submittedName>
</protein>
<feature type="region of interest" description="Disordered" evidence="1">
    <location>
        <begin position="1"/>
        <end position="33"/>
    </location>
</feature>
<dbReference type="InterPro" id="IPR056163">
    <property type="entry name" value="TbsP_C"/>
</dbReference>